<dbReference type="Pfam" id="PF07963">
    <property type="entry name" value="N_methyl"/>
    <property type="match status" value="1"/>
</dbReference>
<reference evidence="2 3" key="2">
    <citation type="submission" date="2023-12" db="EMBL/GenBank/DDBJ databases">
        <title>Description of an unclassified Opitutus bacterium of Verrucomicrobiota.</title>
        <authorList>
            <person name="Zhang D.-F."/>
        </authorList>
    </citation>
    <scope>NUCLEOTIDE SEQUENCE [LARGE SCALE GENOMIC DNA]</scope>
    <source>
        <strain evidence="2 3">WL0086</strain>
    </source>
</reference>
<reference evidence="2 3" key="1">
    <citation type="submission" date="2021-08" db="EMBL/GenBank/DDBJ databases">
        <authorList>
            <person name="Zhang D."/>
            <person name="Zhang A."/>
            <person name="Wang L."/>
        </authorList>
    </citation>
    <scope>NUCLEOTIDE SEQUENCE [LARGE SCALE GENOMIC DNA]</scope>
    <source>
        <strain evidence="2 3">WL0086</strain>
    </source>
</reference>
<feature type="transmembrane region" description="Helical" evidence="1">
    <location>
        <begin position="21"/>
        <end position="48"/>
    </location>
</feature>
<evidence type="ECO:0000256" key="1">
    <source>
        <dbReference type="SAM" id="Phobius"/>
    </source>
</evidence>
<proteinExistence type="predicted"/>
<organism evidence="2 3">
    <name type="scientific">Actomonas aquatica</name>
    <dbReference type="NCBI Taxonomy" id="2866162"/>
    <lineage>
        <taxon>Bacteria</taxon>
        <taxon>Pseudomonadati</taxon>
        <taxon>Verrucomicrobiota</taxon>
        <taxon>Opitutia</taxon>
        <taxon>Opitutales</taxon>
        <taxon>Opitutaceae</taxon>
        <taxon>Actomonas</taxon>
    </lineage>
</organism>
<name>A0ABZ1C4X9_9BACT</name>
<keyword evidence="1" id="KW-1133">Transmembrane helix</keyword>
<dbReference type="Proteomes" id="UP000738431">
    <property type="component" value="Chromosome"/>
</dbReference>
<keyword evidence="1" id="KW-0472">Membrane</keyword>
<protein>
    <submittedName>
        <fullName evidence="2">Prepilin-type N-terminal cleavage/methylation domain-containing protein</fullName>
    </submittedName>
</protein>
<evidence type="ECO:0000313" key="2">
    <source>
        <dbReference type="EMBL" id="WRQ86787.1"/>
    </source>
</evidence>
<dbReference type="EMBL" id="CP139781">
    <property type="protein sequence ID" value="WRQ86787.1"/>
    <property type="molecule type" value="Genomic_DNA"/>
</dbReference>
<accession>A0ABZ1C4X9</accession>
<dbReference type="RefSeq" id="WP_221030623.1">
    <property type="nucleotide sequence ID" value="NZ_CP139781.1"/>
</dbReference>
<keyword evidence="1" id="KW-0812">Transmembrane</keyword>
<evidence type="ECO:0000313" key="3">
    <source>
        <dbReference type="Proteomes" id="UP000738431"/>
    </source>
</evidence>
<sequence>MTTTTPSRVPKPRHPRHHRSGLTLVEVMVGASLASFVLAGVVSTFLFLGRSGANISNYSEMETEARGGLELFAQDTRQASDLYWNSASSVRLSVGGSSITYAYNSGDQTFTRTTGSGSTVLVSGVSEFSFTGYMITGTSVALNDLSTAAKRDAASDVTKQLQVYLKASRSSVTVTTATNTVLSARYILRNKRVTT</sequence>
<keyword evidence="3" id="KW-1185">Reference proteome</keyword>
<gene>
    <name evidence="2" type="ORF">K1X11_018400</name>
</gene>
<dbReference type="PROSITE" id="PS00409">
    <property type="entry name" value="PROKAR_NTER_METHYL"/>
    <property type="match status" value="1"/>
</dbReference>
<dbReference type="InterPro" id="IPR012902">
    <property type="entry name" value="N_methyl_site"/>
</dbReference>